<dbReference type="InterPro" id="IPR050109">
    <property type="entry name" value="HTH-type_TetR-like_transc_reg"/>
</dbReference>
<feature type="DNA-binding region" description="H-T-H motif" evidence="2">
    <location>
        <begin position="24"/>
        <end position="43"/>
    </location>
</feature>
<gene>
    <name evidence="4" type="ORF">M2A_0886</name>
</gene>
<evidence type="ECO:0000256" key="2">
    <source>
        <dbReference type="PROSITE-ProRule" id="PRU00335"/>
    </source>
</evidence>
<organism evidence="4 5">
    <name type="scientific">Tepidicaulis marinus</name>
    <dbReference type="NCBI Taxonomy" id="1333998"/>
    <lineage>
        <taxon>Bacteria</taxon>
        <taxon>Pseudomonadati</taxon>
        <taxon>Pseudomonadota</taxon>
        <taxon>Alphaproteobacteria</taxon>
        <taxon>Hyphomicrobiales</taxon>
        <taxon>Parvibaculaceae</taxon>
        <taxon>Tepidicaulis</taxon>
    </lineage>
</organism>
<keyword evidence="1 2" id="KW-0238">DNA-binding</keyword>
<keyword evidence="5" id="KW-1185">Reference proteome</keyword>
<protein>
    <submittedName>
        <fullName evidence="4">Transcriptional regulator, TetR family</fullName>
    </submittedName>
</protein>
<dbReference type="GO" id="GO:0000976">
    <property type="term" value="F:transcription cis-regulatory region binding"/>
    <property type="evidence" value="ECO:0007669"/>
    <property type="project" value="TreeGrafter"/>
</dbReference>
<reference evidence="4 5" key="1">
    <citation type="submission" date="2014-07" db="EMBL/GenBank/DDBJ databases">
        <title>Tepidicaulis marinum gen. nov., sp. nov., a novel marine bacterium denitrifying nitrate to nitrous oxide strictly under microaerobic conditions.</title>
        <authorList>
            <person name="Takeuchi M."/>
            <person name="Yamagishi T."/>
            <person name="Kamagata Y."/>
            <person name="Oshima K."/>
            <person name="Hattori M."/>
            <person name="Katayama T."/>
            <person name="Hanada S."/>
            <person name="Tamaki H."/>
            <person name="Marumo K."/>
            <person name="Maeda H."/>
            <person name="Nedachi M."/>
            <person name="Iwasaki W."/>
            <person name="Suwa Y."/>
            <person name="Sakata S."/>
        </authorList>
    </citation>
    <scope>NUCLEOTIDE SEQUENCE [LARGE SCALE GENOMIC DNA]</scope>
    <source>
        <strain evidence="4 5">MA2</strain>
    </source>
</reference>
<proteinExistence type="predicted"/>
<accession>A0A081B8L9</accession>
<dbReference type="STRING" id="1333998.M2A_0886"/>
<sequence>MKTRDRILKSALALFNEEGEPSVSTVDIANEVGISPGNLYYHFRGKEVLIEALFDAFEEEMHIVLEAPVAKPLSVEDNWLYLYVVFEEIYDFRFFYRNLSDLLQRYPQLARRFRDLLALKERALGALLRELAGRDFIHLGDTEHIHLAERLTLFMTYWMNDRAVRHPEEDGPDLIHRGVFQMLLTIGAYVPEGREVFLTLVEGFYADISTKKRR</sequence>
<dbReference type="GO" id="GO:0003700">
    <property type="term" value="F:DNA-binding transcription factor activity"/>
    <property type="evidence" value="ECO:0007669"/>
    <property type="project" value="TreeGrafter"/>
</dbReference>
<dbReference type="Gene3D" id="1.10.357.10">
    <property type="entry name" value="Tetracycline Repressor, domain 2"/>
    <property type="match status" value="1"/>
</dbReference>
<dbReference type="PANTHER" id="PTHR30055:SF223">
    <property type="entry name" value="HTH-TYPE TRANSCRIPTIONAL REGULATOR UIDR"/>
    <property type="match status" value="1"/>
</dbReference>
<feature type="domain" description="HTH tetR-type" evidence="3">
    <location>
        <begin position="1"/>
        <end position="61"/>
    </location>
</feature>
<evidence type="ECO:0000313" key="5">
    <source>
        <dbReference type="Proteomes" id="UP000028702"/>
    </source>
</evidence>
<dbReference type="Pfam" id="PF13972">
    <property type="entry name" value="TetR"/>
    <property type="match status" value="1"/>
</dbReference>
<name>A0A081B8L9_9HYPH</name>
<dbReference type="Pfam" id="PF00440">
    <property type="entry name" value="TetR_N"/>
    <property type="match status" value="1"/>
</dbReference>
<dbReference type="InterPro" id="IPR001647">
    <property type="entry name" value="HTH_TetR"/>
</dbReference>
<dbReference type="RefSeq" id="WP_045443473.1">
    <property type="nucleotide sequence ID" value="NZ_BBIO01000003.1"/>
</dbReference>
<evidence type="ECO:0000256" key="1">
    <source>
        <dbReference type="ARBA" id="ARBA00023125"/>
    </source>
</evidence>
<dbReference type="SUPFAM" id="SSF46689">
    <property type="entry name" value="Homeodomain-like"/>
    <property type="match status" value="1"/>
</dbReference>
<comment type="caution">
    <text evidence="4">The sequence shown here is derived from an EMBL/GenBank/DDBJ whole genome shotgun (WGS) entry which is preliminary data.</text>
</comment>
<dbReference type="EMBL" id="BBIO01000003">
    <property type="protein sequence ID" value="GAK44387.1"/>
    <property type="molecule type" value="Genomic_DNA"/>
</dbReference>
<evidence type="ECO:0000259" key="3">
    <source>
        <dbReference type="PROSITE" id="PS50977"/>
    </source>
</evidence>
<dbReference type="PANTHER" id="PTHR30055">
    <property type="entry name" value="HTH-TYPE TRANSCRIPTIONAL REGULATOR RUTR"/>
    <property type="match status" value="1"/>
</dbReference>
<dbReference type="Proteomes" id="UP000028702">
    <property type="component" value="Unassembled WGS sequence"/>
</dbReference>
<dbReference type="PRINTS" id="PR00455">
    <property type="entry name" value="HTHTETR"/>
</dbReference>
<evidence type="ECO:0000313" key="4">
    <source>
        <dbReference type="EMBL" id="GAK44387.1"/>
    </source>
</evidence>
<dbReference type="InterPro" id="IPR025722">
    <property type="entry name" value="TetR"/>
</dbReference>
<dbReference type="eggNOG" id="COG1309">
    <property type="taxonomic scope" value="Bacteria"/>
</dbReference>
<dbReference type="InterPro" id="IPR009057">
    <property type="entry name" value="Homeodomain-like_sf"/>
</dbReference>
<dbReference type="PROSITE" id="PS50977">
    <property type="entry name" value="HTH_TETR_2"/>
    <property type="match status" value="1"/>
</dbReference>
<dbReference type="AlphaFoldDB" id="A0A081B8L9"/>